<evidence type="ECO:0000313" key="1">
    <source>
        <dbReference type="EMBL" id="QRD00983.1"/>
    </source>
</evidence>
<organism evidence="1 2">
    <name type="scientific">Phaeosphaeria nodorum (strain SN15 / ATCC MYA-4574 / FGSC 10173)</name>
    <name type="common">Glume blotch fungus</name>
    <name type="synonym">Parastagonospora nodorum</name>
    <dbReference type="NCBI Taxonomy" id="321614"/>
    <lineage>
        <taxon>Eukaryota</taxon>
        <taxon>Fungi</taxon>
        <taxon>Dikarya</taxon>
        <taxon>Ascomycota</taxon>
        <taxon>Pezizomycotina</taxon>
        <taxon>Dothideomycetes</taxon>
        <taxon>Pleosporomycetidae</taxon>
        <taxon>Pleosporales</taxon>
        <taxon>Pleosporineae</taxon>
        <taxon>Phaeosphaeriaceae</taxon>
        <taxon>Parastagonospora</taxon>
    </lineage>
</organism>
<name>A0A7U2F912_PHANO</name>
<protein>
    <submittedName>
        <fullName evidence="1">Uncharacterized protein</fullName>
    </submittedName>
</protein>
<feature type="non-terminal residue" evidence="1">
    <location>
        <position position="1"/>
    </location>
</feature>
<proteinExistence type="predicted"/>
<sequence>VRTRCEMLVSNISPCRSPSTLSWQLELVTFYQSKYFPSWRRSILDGYQIRETTATKVVFWPSALDIFAVINLQMVISHGSAIYMQQVSYLRYFARELVMASCAVQ</sequence>
<dbReference type="Proteomes" id="UP000663193">
    <property type="component" value="Chromosome 11"/>
</dbReference>
<gene>
    <name evidence="1" type="ORF">JI435_416100</name>
</gene>
<dbReference type="AlphaFoldDB" id="A0A7U2F912"/>
<reference evidence="2" key="1">
    <citation type="journal article" date="2021" name="BMC Genomics">
        <title>Chromosome-level genome assembly and manually-curated proteome of model necrotroph Parastagonospora nodorum Sn15 reveals a genome-wide trove of candidate effector homologs, and redundancy of virulence-related functions within an accessory chromosome.</title>
        <authorList>
            <person name="Bertazzoni S."/>
            <person name="Jones D.A.B."/>
            <person name="Phan H.T."/>
            <person name="Tan K.-C."/>
            <person name="Hane J.K."/>
        </authorList>
    </citation>
    <scope>NUCLEOTIDE SEQUENCE [LARGE SCALE GENOMIC DNA]</scope>
    <source>
        <strain evidence="2">SN15 / ATCC MYA-4574 / FGSC 10173)</strain>
    </source>
</reference>
<keyword evidence="2" id="KW-1185">Reference proteome</keyword>
<dbReference type="VEuPathDB" id="FungiDB:JI435_416100"/>
<dbReference type="EMBL" id="CP069033">
    <property type="protein sequence ID" value="QRD00983.1"/>
    <property type="molecule type" value="Genomic_DNA"/>
</dbReference>
<evidence type="ECO:0000313" key="2">
    <source>
        <dbReference type="Proteomes" id="UP000663193"/>
    </source>
</evidence>
<accession>A0A7U2F912</accession>